<accession>A0A1Y2HQV8</accession>
<proteinExistence type="predicted"/>
<evidence type="ECO:0000313" key="2">
    <source>
        <dbReference type="Proteomes" id="UP000193411"/>
    </source>
</evidence>
<dbReference type="Proteomes" id="UP000193411">
    <property type="component" value="Unassembled WGS sequence"/>
</dbReference>
<sequence length="55" mass="6060">MDSLLNVLFTVNDDIPYPIIVAVLGVMTSTTTNTCDLLGRYGRVLPTDYMVATHQ</sequence>
<evidence type="ECO:0000313" key="1">
    <source>
        <dbReference type="EMBL" id="ORZ36929.1"/>
    </source>
</evidence>
<reference evidence="1 2" key="1">
    <citation type="submission" date="2016-07" db="EMBL/GenBank/DDBJ databases">
        <title>Pervasive Adenine N6-methylation of Active Genes in Fungi.</title>
        <authorList>
            <consortium name="DOE Joint Genome Institute"/>
            <person name="Mondo S.J."/>
            <person name="Dannebaum R.O."/>
            <person name="Kuo R.C."/>
            <person name="Labutti K."/>
            <person name="Haridas S."/>
            <person name="Kuo A."/>
            <person name="Salamov A."/>
            <person name="Ahrendt S.R."/>
            <person name="Lipzen A."/>
            <person name="Sullivan W."/>
            <person name="Andreopoulos W.B."/>
            <person name="Clum A."/>
            <person name="Lindquist E."/>
            <person name="Daum C."/>
            <person name="Ramamoorthy G.K."/>
            <person name="Gryganskyi A."/>
            <person name="Culley D."/>
            <person name="Magnuson J.K."/>
            <person name="James T.Y."/>
            <person name="O'Malley M.A."/>
            <person name="Stajich J.E."/>
            <person name="Spatafora J.W."/>
            <person name="Visel A."/>
            <person name="Grigoriev I.V."/>
        </authorList>
    </citation>
    <scope>NUCLEOTIDE SEQUENCE [LARGE SCALE GENOMIC DNA]</scope>
    <source>
        <strain evidence="1 2">PL171</strain>
    </source>
</reference>
<gene>
    <name evidence="1" type="ORF">BCR44DRAFT_1431103</name>
</gene>
<protein>
    <submittedName>
        <fullName evidence="1">Uncharacterized protein</fullName>
    </submittedName>
</protein>
<dbReference type="EMBL" id="MCFL01000014">
    <property type="protein sequence ID" value="ORZ36929.1"/>
    <property type="molecule type" value="Genomic_DNA"/>
</dbReference>
<dbReference type="AlphaFoldDB" id="A0A1Y2HQV8"/>
<name>A0A1Y2HQV8_9FUNG</name>
<organism evidence="1 2">
    <name type="scientific">Catenaria anguillulae PL171</name>
    <dbReference type="NCBI Taxonomy" id="765915"/>
    <lineage>
        <taxon>Eukaryota</taxon>
        <taxon>Fungi</taxon>
        <taxon>Fungi incertae sedis</taxon>
        <taxon>Blastocladiomycota</taxon>
        <taxon>Blastocladiomycetes</taxon>
        <taxon>Blastocladiales</taxon>
        <taxon>Catenariaceae</taxon>
        <taxon>Catenaria</taxon>
    </lineage>
</organism>
<feature type="non-terminal residue" evidence="1">
    <location>
        <position position="55"/>
    </location>
</feature>
<keyword evidence="2" id="KW-1185">Reference proteome</keyword>
<comment type="caution">
    <text evidence="1">The sequence shown here is derived from an EMBL/GenBank/DDBJ whole genome shotgun (WGS) entry which is preliminary data.</text>
</comment>